<gene>
    <name evidence="3" type="ORF">PSNMU_V1.4_AUG-EV-PASAV3_0026410</name>
</gene>
<feature type="compositionally biased region" description="Polar residues" evidence="1">
    <location>
        <begin position="12"/>
        <end position="24"/>
    </location>
</feature>
<keyword evidence="4" id="KW-1185">Reference proteome</keyword>
<feature type="region of interest" description="Disordered" evidence="1">
    <location>
        <begin position="131"/>
        <end position="152"/>
    </location>
</feature>
<dbReference type="Pfam" id="PF11977">
    <property type="entry name" value="RNase_Zc3h12a"/>
    <property type="match status" value="1"/>
</dbReference>
<reference evidence="3 4" key="1">
    <citation type="submission" date="2019-01" db="EMBL/GenBank/DDBJ databases">
        <authorList>
            <person name="Ferrante I. M."/>
        </authorList>
    </citation>
    <scope>NUCLEOTIDE SEQUENCE [LARGE SCALE GENOMIC DNA]</scope>
    <source>
        <strain evidence="3 4">B856</strain>
    </source>
</reference>
<proteinExistence type="predicted"/>
<dbReference type="AlphaFoldDB" id="A0A448Z1A2"/>
<accession>A0A448Z1A2</accession>
<dbReference type="InterPro" id="IPR021869">
    <property type="entry name" value="RNase_Zc3h12_NYN"/>
</dbReference>
<organism evidence="3 4">
    <name type="scientific">Pseudo-nitzschia multistriata</name>
    <dbReference type="NCBI Taxonomy" id="183589"/>
    <lineage>
        <taxon>Eukaryota</taxon>
        <taxon>Sar</taxon>
        <taxon>Stramenopiles</taxon>
        <taxon>Ochrophyta</taxon>
        <taxon>Bacillariophyta</taxon>
        <taxon>Bacillariophyceae</taxon>
        <taxon>Bacillariophycidae</taxon>
        <taxon>Bacillariales</taxon>
        <taxon>Bacillariaceae</taxon>
        <taxon>Pseudo-nitzschia</taxon>
    </lineage>
</organism>
<evidence type="ECO:0000259" key="2">
    <source>
        <dbReference type="Pfam" id="PF11977"/>
    </source>
</evidence>
<evidence type="ECO:0000256" key="1">
    <source>
        <dbReference type="SAM" id="MobiDB-lite"/>
    </source>
</evidence>
<evidence type="ECO:0000313" key="4">
    <source>
        <dbReference type="Proteomes" id="UP000291116"/>
    </source>
</evidence>
<feature type="region of interest" description="Disordered" evidence="1">
    <location>
        <begin position="12"/>
        <end position="39"/>
    </location>
</feature>
<feature type="domain" description="RNase NYN" evidence="2">
    <location>
        <begin position="199"/>
        <end position="340"/>
    </location>
</feature>
<dbReference type="Gene3D" id="3.40.50.11980">
    <property type="match status" value="1"/>
</dbReference>
<evidence type="ECO:0000313" key="3">
    <source>
        <dbReference type="EMBL" id="VEU35867.1"/>
    </source>
</evidence>
<protein>
    <recommendedName>
        <fullName evidence="2">RNase NYN domain-containing protein</fullName>
    </recommendedName>
</protein>
<name>A0A448Z1A2_9STRA</name>
<dbReference type="EMBL" id="CAACVS010000070">
    <property type="protein sequence ID" value="VEU35867.1"/>
    <property type="molecule type" value="Genomic_DNA"/>
</dbReference>
<dbReference type="Proteomes" id="UP000291116">
    <property type="component" value="Unassembled WGS sequence"/>
</dbReference>
<dbReference type="OrthoDB" id="392925at2759"/>
<sequence length="407" mass="43702">MSSLQKAVAEINSTGNAKSGTATSFEVGGAGPGSAGAYKRSENLGAAASYTVGETGEAPKSTRRYSGNKNAASYTVGETGGAKGSSNAKSNKVVKVTKHFTIISDRDYEEEKKNSSSAMDLDYHDVQTSMDVDDKTGKRAPAMRRSSSKTQTFCHIGGTEEQQTNNVHTIGVASNDSAEDERQIEQMEGVIDQGTKMPLVVLDGANVAYAYAKVMAELNGGPSLNAPSSQLKPDVRGIQIATDFFLDAGLRALVVLPQYWFGGKRSTTNAITVTSQLEILSDLKVKGLVAVSPPTDDDDAYALTISRREESRSLKPPRNGEGPGFVLSNDLFRDAQDREPPSGTLKEWLTTGRNEKVGPGRISYTFGDMGSMNDRGERILDFVPNPRHPLVVWMENKGTSIDCTYCS</sequence>